<sequence>MKIGILPLARPTFDVAYAEEKLAAMLAALDAWAGAAHSVVGPRSLLMGPDEDALGQVADADVLLILQVTFTDAAFATRAVAGHPGRVAIWAAREPRAGGRLRLNAFCGLNLLSHALGLNDRRFAWAYGEADLDALLTGPEVAPVFGAPSDAPPVAPRPLRIGRIGEHPEGFDTCRYNAPRLRALTGAEVVTMDLSALFDRARGVEAQAVAPYREKAAALAGVDDLDAGELDRSLRLAAALDGIRTEERLDAMAIRCWPETFTEYGGAVCGAVSMLGEARTPCACEADVYGAVTQAILQDVADAPVFLADIVDMEGETGIVWHCGQAPASMAAGGMAATVHTNRRQALLYEFTLRPGRVTLFRLSQAHGRHQAVIATGEAVDAPMAFTGTSGTIRWDRPDMADALIASGLEHHMALAYGDHSEALRGVAAHLDIPVLELGA</sequence>
<evidence type="ECO:0000256" key="1">
    <source>
        <dbReference type="ARBA" id="ARBA00023235"/>
    </source>
</evidence>
<dbReference type="PANTHER" id="PTHR36120">
    <property type="entry name" value="FUCOSE ISOMERASE"/>
    <property type="match status" value="1"/>
</dbReference>
<evidence type="ECO:0000259" key="3">
    <source>
        <dbReference type="Pfam" id="PF02952"/>
    </source>
</evidence>
<dbReference type="InterPro" id="IPR004216">
    <property type="entry name" value="Fuc/Ara_isomerase_C"/>
</dbReference>
<dbReference type="GO" id="GO:0006004">
    <property type="term" value="P:fucose metabolic process"/>
    <property type="evidence" value="ECO:0007669"/>
    <property type="project" value="InterPro"/>
</dbReference>
<dbReference type="SUPFAM" id="SSF50443">
    <property type="entry name" value="FucI/AraA C-terminal domain-like"/>
    <property type="match status" value="1"/>
</dbReference>
<evidence type="ECO:0000313" key="4">
    <source>
        <dbReference type="EMBL" id="KIT16630.1"/>
    </source>
</evidence>
<dbReference type="STRING" id="935700.jaqu_15970"/>
<dbReference type="GO" id="GO:0008736">
    <property type="term" value="F:L-fucose isomerase activity"/>
    <property type="evidence" value="ECO:0007669"/>
    <property type="project" value="InterPro"/>
</dbReference>
<reference evidence="4 5" key="1">
    <citation type="submission" date="2015-02" db="EMBL/GenBank/DDBJ databases">
        <title>Genome Sequence of Jannaschia aquimarina DSM28248, a member of the Roseobacter clade.</title>
        <authorList>
            <person name="Voget S."/>
            <person name="Daniel R."/>
        </authorList>
    </citation>
    <scope>NUCLEOTIDE SEQUENCE [LARGE SCALE GENOMIC DNA]</scope>
    <source>
        <strain evidence="4 5">GSW-M26</strain>
    </source>
</reference>
<protein>
    <recommendedName>
        <fullName evidence="3">L-fucose isomerase C-terminal domain-containing protein</fullName>
    </recommendedName>
</protein>
<dbReference type="PATRIC" id="fig|935700.4.peg.1654"/>
<comment type="caution">
    <text evidence="4">The sequence shown here is derived from an EMBL/GenBank/DDBJ whole genome shotgun (WGS) entry which is preliminary data.</text>
</comment>
<dbReference type="OrthoDB" id="5838738at2"/>
<dbReference type="PANTHER" id="PTHR36120:SF1">
    <property type="entry name" value="L-FUCOSE ISOMERASE C-TERMINAL DOMAIN-CONTAINING PROTEIN"/>
    <property type="match status" value="1"/>
</dbReference>
<keyword evidence="5" id="KW-1185">Reference proteome</keyword>
<keyword evidence="2" id="KW-0119">Carbohydrate metabolism</keyword>
<gene>
    <name evidence="4" type="ORF">jaqu_15970</name>
</gene>
<dbReference type="RefSeq" id="WP_043918437.1">
    <property type="nucleotide sequence ID" value="NZ_FZPF01000003.1"/>
</dbReference>
<evidence type="ECO:0000256" key="2">
    <source>
        <dbReference type="ARBA" id="ARBA00023277"/>
    </source>
</evidence>
<dbReference type="Pfam" id="PF02952">
    <property type="entry name" value="Fucose_iso_C"/>
    <property type="match status" value="1"/>
</dbReference>
<accession>A0A0D1ELH8</accession>
<name>A0A0D1ELH8_9RHOB</name>
<dbReference type="SUPFAM" id="SSF53743">
    <property type="entry name" value="FucI/AraA N-terminal and middle domains"/>
    <property type="match status" value="1"/>
</dbReference>
<dbReference type="GO" id="GO:0005737">
    <property type="term" value="C:cytoplasm"/>
    <property type="evidence" value="ECO:0007669"/>
    <property type="project" value="InterPro"/>
</dbReference>
<dbReference type="EMBL" id="JYFE01000028">
    <property type="protein sequence ID" value="KIT16630.1"/>
    <property type="molecule type" value="Genomic_DNA"/>
</dbReference>
<evidence type="ECO:0000313" key="5">
    <source>
        <dbReference type="Proteomes" id="UP000032232"/>
    </source>
</evidence>
<dbReference type="InterPro" id="IPR015888">
    <property type="entry name" value="Fuc_isomerase_C"/>
</dbReference>
<dbReference type="AlphaFoldDB" id="A0A0D1ELH8"/>
<keyword evidence="1" id="KW-0413">Isomerase</keyword>
<dbReference type="Proteomes" id="UP000032232">
    <property type="component" value="Unassembled WGS sequence"/>
</dbReference>
<proteinExistence type="predicted"/>
<dbReference type="InterPro" id="IPR009015">
    <property type="entry name" value="Fucose_isomerase_N/cen_sf"/>
</dbReference>
<organism evidence="4 5">
    <name type="scientific">Jannaschia aquimarina</name>
    <dbReference type="NCBI Taxonomy" id="935700"/>
    <lineage>
        <taxon>Bacteria</taxon>
        <taxon>Pseudomonadati</taxon>
        <taxon>Pseudomonadota</taxon>
        <taxon>Alphaproteobacteria</taxon>
        <taxon>Rhodobacterales</taxon>
        <taxon>Roseobacteraceae</taxon>
        <taxon>Jannaschia</taxon>
    </lineage>
</organism>
<feature type="domain" description="L-fucose isomerase C-terminal" evidence="3">
    <location>
        <begin position="352"/>
        <end position="436"/>
    </location>
</feature>